<dbReference type="InterPro" id="IPR036390">
    <property type="entry name" value="WH_DNA-bd_sf"/>
</dbReference>
<dbReference type="PANTHER" id="PTHR33204">
    <property type="entry name" value="TRANSCRIPTIONAL REGULATOR, MARR FAMILY"/>
    <property type="match status" value="1"/>
</dbReference>
<evidence type="ECO:0000256" key="1">
    <source>
        <dbReference type="ARBA" id="ARBA00023015"/>
    </source>
</evidence>
<keyword evidence="3" id="KW-0804">Transcription</keyword>
<keyword evidence="2" id="KW-0238">DNA-binding</keyword>
<protein>
    <recommendedName>
        <fullName evidence="4">HTH hxlR-type domain-containing protein</fullName>
    </recommendedName>
</protein>
<feature type="domain" description="HTH hxlR-type" evidence="4">
    <location>
        <begin position="1"/>
        <end position="97"/>
    </location>
</feature>
<dbReference type="SUPFAM" id="SSF46785">
    <property type="entry name" value="Winged helix' DNA-binding domain"/>
    <property type="match status" value="1"/>
</dbReference>
<keyword evidence="1" id="KW-0805">Transcription regulation</keyword>
<dbReference type="PANTHER" id="PTHR33204:SF18">
    <property type="entry name" value="TRANSCRIPTIONAL REGULATORY PROTEIN"/>
    <property type="match status" value="1"/>
</dbReference>
<dbReference type="InterPro" id="IPR036388">
    <property type="entry name" value="WH-like_DNA-bd_sf"/>
</dbReference>
<gene>
    <name evidence="5" type="ORF">FC82_GL002782</name>
</gene>
<evidence type="ECO:0000313" key="6">
    <source>
        <dbReference type="Proteomes" id="UP000051845"/>
    </source>
</evidence>
<evidence type="ECO:0000313" key="5">
    <source>
        <dbReference type="EMBL" id="KRM74839.1"/>
    </source>
</evidence>
<dbReference type="Pfam" id="PF01638">
    <property type="entry name" value="HxlR"/>
    <property type="match status" value="1"/>
</dbReference>
<sequence>MEATTSLIGKKWVPTIMMTLADEPYRFEALHSTMAASKKVLKQQLDVLIANGLVKNDKQRHDNQVISTYALTKQGTELMPLIFAMKKWGTQHLVCDETGSRSEWSRSNV</sequence>
<dbReference type="PROSITE" id="PS51118">
    <property type="entry name" value="HTH_HXLR"/>
    <property type="match status" value="1"/>
</dbReference>
<accession>A0A0R2B6Q6</accession>
<dbReference type="Proteomes" id="UP000051845">
    <property type="component" value="Unassembled WGS sequence"/>
</dbReference>
<proteinExistence type="predicted"/>
<name>A0A0R2B6Q6_SECCO</name>
<dbReference type="InterPro" id="IPR002577">
    <property type="entry name" value="HTH_HxlR"/>
</dbReference>
<dbReference type="EMBL" id="AYYR01000067">
    <property type="protein sequence ID" value="KRM74839.1"/>
    <property type="molecule type" value="Genomic_DNA"/>
</dbReference>
<evidence type="ECO:0000259" key="4">
    <source>
        <dbReference type="PROSITE" id="PS51118"/>
    </source>
</evidence>
<dbReference type="Gene3D" id="1.10.10.10">
    <property type="entry name" value="Winged helix-like DNA-binding domain superfamily/Winged helix DNA-binding domain"/>
    <property type="match status" value="1"/>
</dbReference>
<organism evidence="5 6">
    <name type="scientific">Secundilactobacillus collinoides DSM 20515 = JCM 1123</name>
    <dbReference type="NCBI Taxonomy" id="1423733"/>
    <lineage>
        <taxon>Bacteria</taxon>
        <taxon>Bacillati</taxon>
        <taxon>Bacillota</taxon>
        <taxon>Bacilli</taxon>
        <taxon>Lactobacillales</taxon>
        <taxon>Lactobacillaceae</taxon>
        <taxon>Secundilactobacillus</taxon>
    </lineage>
</organism>
<reference evidence="5 6" key="1">
    <citation type="journal article" date="2015" name="Genome Announc.">
        <title>Expanding the biotechnology potential of lactobacilli through comparative genomics of 213 strains and associated genera.</title>
        <authorList>
            <person name="Sun Z."/>
            <person name="Harris H.M."/>
            <person name="McCann A."/>
            <person name="Guo C."/>
            <person name="Argimon S."/>
            <person name="Zhang W."/>
            <person name="Yang X."/>
            <person name="Jeffery I.B."/>
            <person name="Cooney J.C."/>
            <person name="Kagawa T.F."/>
            <person name="Liu W."/>
            <person name="Song Y."/>
            <person name="Salvetti E."/>
            <person name="Wrobel A."/>
            <person name="Rasinkangas P."/>
            <person name="Parkhill J."/>
            <person name="Rea M.C."/>
            <person name="O'Sullivan O."/>
            <person name="Ritari J."/>
            <person name="Douillard F.P."/>
            <person name="Paul Ross R."/>
            <person name="Yang R."/>
            <person name="Briner A.E."/>
            <person name="Felis G.E."/>
            <person name="de Vos W.M."/>
            <person name="Barrangou R."/>
            <person name="Klaenhammer T.R."/>
            <person name="Caufield P.W."/>
            <person name="Cui Y."/>
            <person name="Zhang H."/>
            <person name="O'Toole P.W."/>
        </authorList>
    </citation>
    <scope>NUCLEOTIDE SEQUENCE [LARGE SCALE GENOMIC DNA]</scope>
    <source>
        <strain evidence="5 6">DSM 20515</strain>
    </source>
</reference>
<evidence type="ECO:0000256" key="3">
    <source>
        <dbReference type="ARBA" id="ARBA00023163"/>
    </source>
</evidence>
<dbReference type="GO" id="GO:0003677">
    <property type="term" value="F:DNA binding"/>
    <property type="evidence" value="ECO:0007669"/>
    <property type="project" value="UniProtKB-KW"/>
</dbReference>
<dbReference type="AlphaFoldDB" id="A0A0R2B6Q6"/>
<comment type="caution">
    <text evidence="5">The sequence shown here is derived from an EMBL/GenBank/DDBJ whole genome shotgun (WGS) entry which is preliminary data.</text>
</comment>
<dbReference type="PATRIC" id="fig|1423733.4.peg.2907"/>
<evidence type="ECO:0000256" key="2">
    <source>
        <dbReference type="ARBA" id="ARBA00023125"/>
    </source>
</evidence>